<dbReference type="EMBL" id="JAFCLK010000014">
    <property type="protein sequence ID" value="MBR1137375.1"/>
    <property type="molecule type" value="Genomic_DNA"/>
</dbReference>
<evidence type="ECO:0000313" key="2">
    <source>
        <dbReference type="EMBL" id="MBR1137375.1"/>
    </source>
</evidence>
<feature type="signal peptide" evidence="1">
    <location>
        <begin position="1"/>
        <end position="19"/>
    </location>
</feature>
<dbReference type="PANTHER" id="PTHR11220">
    <property type="entry name" value="HEME-BINDING PROTEIN-RELATED"/>
    <property type="match status" value="1"/>
</dbReference>
<evidence type="ECO:0000256" key="1">
    <source>
        <dbReference type="SAM" id="SignalP"/>
    </source>
</evidence>
<name>A0ABS5G7S8_9BRAD</name>
<dbReference type="InterPro" id="IPR011256">
    <property type="entry name" value="Reg_factor_effector_dom_sf"/>
</dbReference>
<dbReference type="Gene3D" id="3.20.80.10">
    <property type="entry name" value="Regulatory factor, effector binding domain"/>
    <property type="match status" value="1"/>
</dbReference>
<dbReference type="SUPFAM" id="SSF55136">
    <property type="entry name" value="Probable bacterial effector-binding domain"/>
    <property type="match status" value="1"/>
</dbReference>
<dbReference type="Pfam" id="PF04832">
    <property type="entry name" value="SOUL"/>
    <property type="match status" value="1"/>
</dbReference>
<keyword evidence="3" id="KW-1185">Reference proteome</keyword>
<sequence>MLIWLASLAMLVIAGAAIAAGPLMSRVEHPKYDTVSRDGDFEIRAYAPMIIAEAEVQGARKPAIEEGFRIIGGYIFGANQGRMKIAMTAPVQQQAAALPAPGDETGSDRWKVSFVMPSSWSLDTLPPPADTRIKLNSLPAQRMVAITFSGSYSDGIIAEKTRELRDYAQRKGLTVTGSPLLAFYNPPWTLPMLRRNEVMLACSC</sequence>
<reference evidence="3" key="1">
    <citation type="journal article" date="2021" name="ISME J.">
        <title>Evolutionary origin and ecological implication of a unique nif island in free-living Bradyrhizobium lineages.</title>
        <authorList>
            <person name="Tao J."/>
        </authorList>
    </citation>
    <scope>NUCLEOTIDE SEQUENCE [LARGE SCALE GENOMIC DNA]</scope>
    <source>
        <strain evidence="3">SZCCT0094</strain>
    </source>
</reference>
<protein>
    <submittedName>
        <fullName evidence="2">Heme-binding protein</fullName>
    </submittedName>
</protein>
<dbReference type="PANTHER" id="PTHR11220:SF58">
    <property type="entry name" value="SOUL HEME-BINDING FAMILY PROTEIN"/>
    <property type="match status" value="1"/>
</dbReference>
<evidence type="ECO:0000313" key="3">
    <source>
        <dbReference type="Proteomes" id="UP001314635"/>
    </source>
</evidence>
<keyword evidence="1" id="KW-0732">Signal</keyword>
<dbReference type="Proteomes" id="UP001314635">
    <property type="component" value="Unassembled WGS sequence"/>
</dbReference>
<dbReference type="RefSeq" id="WP_012045868.1">
    <property type="nucleotide sequence ID" value="NZ_JABFDP010000003.1"/>
</dbReference>
<organism evidence="2 3">
    <name type="scientific">Bradyrhizobium denitrificans</name>
    <dbReference type="NCBI Taxonomy" id="2734912"/>
    <lineage>
        <taxon>Bacteria</taxon>
        <taxon>Pseudomonadati</taxon>
        <taxon>Pseudomonadota</taxon>
        <taxon>Alphaproteobacteria</taxon>
        <taxon>Hyphomicrobiales</taxon>
        <taxon>Nitrobacteraceae</taxon>
        <taxon>Bradyrhizobium</taxon>
    </lineage>
</organism>
<accession>A0ABS5G7S8</accession>
<comment type="caution">
    <text evidence="2">The sequence shown here is derived from an EMBL/GenBank/DDBJ whole genome shotgun (WGS) entry which is preliminary data.</text>
</comment>
<gene>
    <name evidence="2" type="ORF">JQ619_16535</name>
</gene>
<dbReference type="InterPro" id="IPR006917">
    <property type="entry name" value="SOUL_heme-bd"/>
</dbReference>
<proteinExistence type="predicted"/>
<feature type="chain" id="PRO_5047094301" evidence="1">
    <location>
        <begin position="20"/>
        <end position="204"/>
    </location>
</feature>